<evidence type="ECO:0000256" key="2">
    <source>
        <dbReference type="ARBA" id="ARBA00022741"/>
    </source>
</evidence>
<feature type="domain" description="SF3 helicase" evidence="5">
    <location>
        <begin position="153"/>
        <end position="318"/>
    </location>
</feature>
<dbReference type="GO" id="GO:0005524">
    <property type="term" value="F:ATP binding"/>
    <property type="evidence" value="ECO:0007669"/>
    <property type="project" value="UniProtKB-KW"/>
</dbReference>
<protein>
    <submittedName>
        <fullName evidence="6">DNA primase/polymerase</fullName>
    </submittedName>
</protein>
<reference evidence="7" key="1">
    <citation type="submission" date="2018-01" db="EMBL/GenBank/DDBJ databases">
        <authorList>
            <person name="Wardenburg K.E."/>
            <person name="Rana S."/>
            <person name="Felix E."/>
            <person name="Puentes R.J."/>
            <person name="Shaffer C.D."/>
            <person name="Weston-Hafer K.A."/>
            <person name="Russell D.A."/>
            <person name="Pope W.H."/>
            <person name="Jacobs-Sera D."/>
            <person name="Hendrix R.W."/>
            <person name="Hatfull G.F."/>
        </authorList>
    </citation>
    <scope>NUCLEOTIDE SEQUENCE [LARGE SCALE GENOMIC DNA]</scope>
</reference>
<name>A0A2L1IWD9_9CAUD</name>
<dbReference type="PROSITE" id="PS51206">
    <property type="entry name" value="SF3_HELICASE_1"/>
    <property type="match status" value="1"/>
</dbReference>
<proteinExistence type="predicted"/>
<keyword evidence="4" id="KW-0067">ATP-binding</keyword>
<evidence type="ECO:0000256" key="3">
    <source>
        <dbReference type="ARBA" id="ARBA00022801"/>
    </source>
</evidence>
<evidence type="ECO:0000313" key="7">
    <source>
        <dbReference type="Proteomes" id="UP000241360"/>
    </source>
</evidence>
<dbReference type="GO" id="GO:0004518">
    <property type="term" value="F:nuclease activity"/>
    <property type="evidence" value="ECO:0007669"/>
    <property type="project" value="UniProtKB-KW"/>
</dbReference>
<dbReference type="Gene3D" id="1.10.287.690">
    <property type="entry name" value="Helix hairpin bin"/>
    <property type="match status" value="1"/>
</dbReference>
<gene>
    <name evidence="6" type="ORF">SEA_BING_64</name>
</gene>
<dbReference type="Gene3D" id="3.90.1600.10">
    <property type="entry name" value="Palm domain of DNA polymerase"/>
    <property type="match status" value="1"/>
</dbReference>
<dbReference type="Proteomes" id="UP000241360">
    <property type="component" value="Segment"/>
</dbReference>
<dbReference type="EMBL" id="MG757154">
    <property type="protein sequence ID" value="AVD99486.1"/>
    <property type="molecule type" value="Genomic_DNA"/>
</dbReference>
<dbReference type="SUPFAM" id="SSF56672">
    <property type="entry name" value="DNA/RNA polymerases"/>
    <property type="match status" value="1"/>
</dbReference>
<keyword evidence="3" id="KW-0378">Hydrolase</keyword>
<keyword evidence="2" id="KW-0547">Nucleotide-binding</keyword>
<dbReference type="Pfam" id="PF19263">
    <property type="entry name" value="DUF5906"/>
    <property type="match status" value="1"/>
</dbReference>
<dbReference type="SUPFAM" id="SSF53098">
    <property type="entry name" value="Ribonuclease H-like"/>
    <property type="match status" value="1"/>
</dbReference>
<dbReference type="PANTHER" id="PTHR35372:SF2">
    <property type="entry name" value="SF3 HELICASE DOMAIN-CONTAINING PROTEIN"/>
    <property type="match status" value="1"/>
</dbReference>
<evidence type="ECO:0000256" key="4">
    <source>
        <dbReference type="ARBA" id="ARBA00022840"/>
    </source>
</evidence>
<sequence>MDFFQVCTKEARGKSGTVEVFPDFIVGRSKDLMIRGREFYAVWNKELGLWSTETYDVKNIVDEAVMAEAEKLKAAGVPCNVKLLRSHNSKAWADYKKYLKDASDSFHPLDMKVTFANTEVKRNDYVSKRLPYSLAAGEITAYEELLDTLYSPEEREKIEWAIGAIIAGDAKKIEKFIVFYGPGGTGKSTVMKIIQKLFGGLVPDGGYVETFEAKALVGNGHAFALEAFKNNPLVAINHDGDLSKIDDNSRLNSIVSHEDMTVNEKFKSQYTMRINAFLFMGTNKPVKISDAKSGLIRRVIDVVPTGVTFEAGHYYALMDRVDFELGAIAQHCLSVYKRLGRSYYNGYIPERMMAKTNVFYNFVEEHFDIFKGQDYTTLSHAWKLYKTYAEHAELGYKMKHPDFREELKNYFEEFHERKMIGGKQERSVYMGFSMKRFRTSSIPETSGEPKTYSLLMEETESILDEMYAGLTAQYANAEGNPKLYWDDSERIHPKTGEPFIPKPSQVVSTVLGDLDTTKLHFLQVPENHIVIDFDLTDEDGKKSREKNLEAASAWPPTYGEFSKSGNGVHLHYFYDGDVNDLAAVYSEGIEIKVYSGNSSLRRKLSYCNNVAVATINSGLPFKEKKTMLTTNKLRSEQGLRNMITRALNKEFPPHSTKSSVDFIKKLMDDAYQAGYPYDVSDMRQKILLFAMQSKNQPEICLKTVAKMQFQSSEEAMEAIGTADVTAADERLVFFDCEVYPNLFVICWKYDGSPTMVEMINPTPQEVEQLFRYKLVGYNNRPYDNHIMWARMMGANNEQLYKLSKKIIEEKDNNALFGEAWSASYADVYDFAAVKQSLKKWEIDLNIPHVEMDIPWDQPVPDEKIKDVVKYCGNDVNALEVVFHHLKQDFIARQILADLSGLTVNHSTRQHVMRILFGNERNPQGSFVYTDLSEMFPGYEFNEYAKIDKSTYRGVSVGEGGFVYAEPGIHENVALLDVASMHPTSIQELNLFGPYTPKFSAIMEARLSIKDGDFDYAKKLLEGRLEPHIEAIEQEATQAHMDGKYESVEKAKKALSKPLADAMKLVINSTYGYTAAKFPNPARDPRNKDNIVAKRGALFMVDLLHAVQEQGFTVAHIKTDSIKIPNATPEIIDFVMKFGEKYGYSFKHEATYSKMCLVNDAVYVAYKSYDADGKTGWTATGAEFKHPYVFKTMFTHEPIRFQDLCETKQVRNGGAMYLRYTHADGTVEDHHVGRSGSFLPVKNEGHERLTGRELLVIKGEGEAQKVSAVQGTKGYLWVESEMVREIYGDVLDRMTFERLEDAVEGTGSLVDFVDMAYFANVVEDAAQSIAEFARNEEDPEDTRMTYEEFVA</sequence>
<evidence type="ECO:0000259" key="5">
    <source>
        <dbReference type="PROSITE" id="PS51206"/>
    </source>
</evidence>
<dbReference type="InterPro" id="IPR012337">
    <property type="entry name" value="RNaseH-like_sf"/>
</dbReference>
<dbReference type="SUPFAM" id="SSF52540">
    <property type="entry name" value="P-loop containing nucleoside triphosphate hydrolases"/>
    <property type="match status" value="1"/>
</dbReference>
<dbReference type="GO" id="GO:0016787">
    <property type="term" value="F:hydrolase activity"/>
    <property type="evidence" value="ECO:0007669"/>
    <property type="project" value="UniProtKB-KW"/>
</dbReference>
<evidence type="ECO:0000313" key="6">
    <source>
        <dbReference type="EMBL" id="AVD99486.1"/>
    </source>
</evidence>
<dbReference type="InterPro" id="IPR043502">
    <property type="entry name" value="DNA/RNA_pol_sf"/>
</dbReference>
<dbReference type="InterPro" id="IPR045455">
    <property type="entry name" value="NrS-1_pol-like_helicase"/>
</dbReference>
<dbReference type="PANTHER" id="PTHR35372">
    <property type="entry name" value="ATP BINDING PROTEIN-RELATED"/>
    <property type="match status" value="1"/>
</dbReference>
<keyword evidence="1" id="KW-0540">Nuclease</keyword>
<dbReference type="InterPro" id="IPR023211">
    <property type="entry name" value="DNA_pol_palm_dom_sf"/>
</dbReference>
<dbReference type="InterPro" id="IPR027417">
    <property type="entry name" value="P-loop_NTPase"/>
</dbReference>
<organism evidence="6 7">
    <name type="scientific">Streptomyces phage Bing</name>
    <dbReference type="NCBI Taxonomy" id="2079427"/>
    <lineage>
        <taxon>Viruses</taxon>
        <taxon>Duplodnaviria</taxon>
        <taxon>Heunggongvirae</taxon>
        <taxon>Uroviricota</taxon>
        <taxon>Caudoviricetes</taxon>
        <taxon>Bingvirus</taxon>
        <taxon>Bingvirus bing</taxon>
    </lineage>
</organism>
<evidence type="ECO:0000256" key="1">
    <source>
        <dbReference type="ARBA" id="ARBA00022722"/>
    </source>
</evidence>
<accession>A0A2L1IWD9</accession>
<dbReference type="Gene3D" id="3.40.50.300">
    <property type="entry name" value="P-loop containing nucleotide triphosphate hydrolases"/>
    <property type="match status" value="1"/>
</dbReference>
<dbReference type="InterPro" id="IPR051620">
    <property type="entry name" value="ORF904-like_C"/>
</dbReference>
<dbReference type="InterPro" id="IPR014015">
    <property type="entry name" value="Helicase_SF3_DNA-vir"/>
</dbReference>
<keyword evidence="7" id="KW-1185">Reference proteome</keyword>